<dbReference type="PROSITE" id="PS51755">
    <property type="entry name" value="OMPR_PHOB"/>
    <property type="match status" value="1"/>
</dbReference>
<dbReference type="EMBL" id="FOFV01000003">
    <property type="protein sequence ID" value="SEQ52950.1"/>
    <property type="molecule type" value="Genomic_DNA"/>
</dbReference>
<feature type="domain" description="OmpR/PhoB-type" evidence="6">
    <location>
        <begin position="1"/>
        <end position="98"/>
    </location>
</feature>
<dbReference type="SMART" id="SM01043">
    <property type="entry name" value="BTAD"/>
    <property type="match status" value="1"/>
</dbReference>
<dbReference type="GO" id="GO:0000160">
    <property type="term" value="P:phosphorelay signal transduction system"/>
    <property type="evidence" value="ECO:0007669"/>
    <property type="project" value="InterPro"/>
</dbReference>
<dbReference type="InterPro" id="IPR041664">
    <property type="entry name" value="AAA_16"/>
</dbReference>
<name>A0A1H9GSB1_9PSEU</name>
<organism evidence="7 8">
    <name type="scientific">Lentzea albida</name>
    <dbReference type="NCBI Taxonomy" id="65499"/>
    <lineage>
        <taxon>Bacteria</taxon>
        <taxon>Bacillati</taxon>
        <taxon>Actinomycetota</taxon>
        <taxon>Actinomycetes</taxon>
        <taxon>Pseudonocardiales</taxon>
        <taxon>Pseudonocardiaceae</taxon>
        <taxon>Lentzea</taxon>
    </lineage>
</organism>
<evidence type="ECO:0000256" key="2">
    <source>
        <dbReference type="ARBA" id="ARBA00023015"/>
    </source>
</evidence>
<dbReference type="SUPFAM" id="SSF46894">
    <property type="entry name" value="C-terminal effector domain of the bipartite response regulators"/>
    <property type="match status" value="1"/>
</dbReference>
<dbReference type="STRING" id="65499.SAMN04488000_103253"/>
<keyword evidence="4" id="KW-0804">Transcription</keyword>
<dbReference type="Gene3D" id="1.25.40.10">
    <property type="entry name" value="Tetratricopeptide repeat domain"/>
    <property type="match status" value="2"/>
</dbReference>
<evidence type="ECO:0000256" key="4">
    <source>
        <dbReference type="ARBA" id="ARBA00023163"/>
    </source>
</evidence>
<dbReference type="InterPro" id="IPR051677">
    <property type="entry name" value="AfsR-DnrI-RedD_regulator"/>
</dbReference>
<proteinExistence type="inferred from homology"/>
<feature type="DNA-binding region" description="OmpR/PhoB-type" evidence="5">
    <location>
        <begin position="1"/>
        <end position="98"/>
    </location>
</feature>
<dbReference type="AlphaFoldDB" id="A0A1H9GSB1"/>
<evidence type="ECO:0000256" key="1">
    <source>
        <dbReference type="ARBA" id="ARBA00005820"/>
    </source>
</evidence>
<dbReference type="Gene3D" id="3.40.50.300">
    <property type="entry name" value="P-loop containing nucleotide triphosphate hydrolases"/>
    <property type="match status" value="1"/>
</dbReference>
<dbReference type="Pfam" id="PF13191">
    <property type="entry name" value="AAA_16"/>
    <property type="match status" value="1"/>
</dbReference>
<dbReference type="InterPro" id="IPR001867">
    <property type="entry name" value="OmpR/PhoB-type_DNA-bd"/>
</dbReference>
<dbReference type="InterPro" id="IPR027417">
    <property type="entry name" value="P-loop_NTPase"/>
</dbReference>
<dbReference type="PANTHER" id="PTHR35807:SF1">
    <property type="entry name" value="TRANSCRIPTIONAL REGULATOR REDD"/>
    <property type="match status" value="1"/>
</dbReference>
<dbReference type="CDD" id="cd15831">
    <property type="entry name" value="BTAD"/>
    <property type="match status" value="1"/>
</dbReference>
<evidence type="ECO:0000259" key="6">
    <source>
        <dbReference type="PROSITE" id="PS51755"/>
    </source>
</evidence>
<protein>
    <submittedName>
        <fullName evidence="7">Transcriptional regulatory protein, C terminal</fullName>
    </submittedName>
</protein>
<dbReference type="Proteomes" id="UP000199503">
    <property type="component" value="Unassembled WGS sequence"/>
</dbReference>
<dbReference type="InterPro" id="IPR036388">
    <property type="entry name" value="WH-like_DNA-bd_sf"/>
</dbReference>
<dbReference type="GO" id="GO:0003677">
    <property type="term" value="F:DNA binding"/>
    <property type="evidence" value="ECO:0007669"/>
    <property type="project" value="UniProtKB-UniRule"/>
</dbReference>
<dbReference type="InterPro" id="IPR011990">
    <property type="entry name" value="TPR-like_helical_dom_sf"/>
</dbReference>
<comment type="similarity">
    <text evidence="1">Belongs to the AfsR/DnrI/RedD regulatory family.</text>
</comment>
<accession>A0A1H9GSB1</accession>
<reference evidence="8" key="1">
    <citation type="submission" date="2016-10" db="EMBL/GenBank/DDBJ databases">
        <authorList>
            <person name="Varghese N."/>
            <person name="Submissions S."/>
        </authorList>
    </citation>
    <scope>NUCLEOTIDE SEQUENCE [LARGE SCALE GENOMIC DNA]</scope>
    <source>
        <strain evidence="8">DSM 44437</strain>
    </source>
</reference>
<dbReference type="InterPro" id="IPR016032">
    <property type="entry name" value="Sig_transdc_resp-reg_C-effctor"/>
</dbReference>
<dbReference type="Pfam" id="PF00486">
    <property type="entry name" value="Trans_reg_C"/>
    <property type="match status" value="1"/>
</dbReference>
<gene>
    <name evidence="7" type="ORF">SAMN04488000_103253</name>
</gene>
<evidence type="ECO:0000256" key="5">
    <source>
        <dbReference type="PROSITE-ProRule" id="PRU01091"/>
    </source>
</evidence>
<sequence length="1081" mass="116345">MGTEIRILGGLHLVRGDNPVTLTGARQRAMLGYLTLHPGKAISVDRLIHVVWGDTPPRHARHSVHQRIHELRRKLSASGAESTDVRWEPGSGGYRLVVDPSSLDAAVFRARAAAALDMAGRSALTAAVSEMRHALALWRGRVLEGVPSLTGLSEIEALENERLEALDHLWEWELRLGRHAAVLPEIGSLVRAEPLREQTFGLLLMALEGCGRRTEALSAYADFRSTVRAELGAEPGRWLQEIHRALLQDPEPVPPAAGDTGLAVDRDGTAFTGRRTELSLLLQIAENVVSSGSAHLLTVLGEPGIGKTSLVREVLTLVRTQVKPVWTARCAEEQPASAFTPLAEMVAGEAQILVSDTPEQATAKLADFLPGIDPAPRALLAGTLGITRTTGLEAKDVRHAWDLVFRDKTREPLVLVVEDVHWAREELLTFLEDLALDLAARPLLIVCTSRLDLLTRHANWPTGTPGTTVLTLGALDDVSAWTITTGLLPDASQEQRERVVVGAGGNPLFLQQLANAAHLDQGGLDAVPPTLEKVINARWNALPADDLIVLRAAAVVGDVVWAGAIDAVGAALCGSGAPLPNVPAAVRRLCRLGFLRRSRSSIVKEEQEFHFTHAALRAIGYEGIEGPARAAGHLRAAAWWQELPHGRGIALGEAANHYQRAIEALGSCLEEGVRLRAMNALHTAAEFAMEQGDYATAVDRLTTALTLAEAGSADRGRLLLDLGESLHHSAAEGASELEEAGRLLARWGRPAPAAKANLFRGWAAWTRGDGTLAERFVRRAVTEALGLPVSETATRVLSVGSALLAIMGHHAEATIAADCVAESSQGSEDHRLLGNRGIVRLFAGSPDAIYDFRAAVASARRNGFTVRPSSWINMISYHTTFGDLPAATQVFREAEATSGYRYTSVDCRWLWSIGIRLRFWSGELDLLEIADFVPQGNQVDSEVIIVRARMRALEGDWVAAAEDAGLAVQIAERTGSTTSVFTARCVRAAFSPDVDPVRGLLTSDRPVTYPAEVGVLLPMVLIRAGSPEALADFGFVPSPWLSAAEACIAGDHRRAVRRYRDIGSAPDARWAIDPTTWCAAG</sequence>
<dbReference type="Pfam" id="PF03704">
    <property type="entry name" value="BTAD"/>
    <property type="match status" value="1"/>
</dbReference>
<dbReference type="SMART" id="SM00862">
    <property type="entry name" value="Trans_reg_C"/>
    <property type="match status" value="1"/>
</dbReference>
<dbReference type="PANTHER" id="PTHR35807">
    <property type="entry name" value="TRANSCRIPTIONAL REGULATOR REDD-RELATED"/>
    <property type="match status" value="1"/>
</dbReference>
<dbReference type="SUPFAM" id="SSF48452">
    <property type="entry name" value="TPR-like"/>
    <property type="match status" value="2"/>
</dbReference>
<evidence type="ECO:0000256" key="3">
    <source>
        <dbReference type="ARBA" id="ARBA00023125"/>
    </source>
</evidence>
<keyword evidence="2" id="KW-0805">Transcription regulation</keyword>
<dbReference type="SUPFAM" id="SSF52540">
    <property type="entry name" value="P-loop containing nucleoside triphosphate hydrolases"/>
    <property type="match status" value="1"/>
</dbReference>
<dbReference type="Gene3D" id="1.10.10.10">
    <property type="entry name" value="Winged helix-like DNA-binding domain superfamily/Winged helix DNA-binding domain"/>
    <property type="match status" value="1"/>
</dbReference>
<keyword evidence="3 5" id="KW-0238">DNA-binding</keyword>
<dbReference type="InterPro" id="IPR005158">
    <property type="entry name" value="BTAD"/>
</dbReference>
<evidence type="ECO:0000313" key="8">
    <source>
        <dbReference type="Proteomes" id="UP000199503"/>
    </source>
</evidence>
<evidence type="ECO:0000313" key="7">
    <source>
        <dbReference type="EMBL" id="SEQ52950.1"/>
    </source>
</evidence>
<keyword evidence="8" id="KW-1185">Reference proteome</keyword>
<dbReference type="GO" id="GO:0006355">
    <property type="term" value="P:regulation of DNA-templated transcription"/>
    <property type="evidence" value="ECO:0007669"/>
    <property type="project" value="InterPro"/>
</dbReference>